<feature type="region of interest" description="Disordered" evidence="1">
    <location>
        <begin position="621"/>
        <end position="659"/>
    </location>
</feature>
<feature type="compositionally biased region" description="Polar residues" evidence="1">
    <location>
        <begin position="430"/>
        <end position="453"/>
    </location>
</feature>
<feature type="region of interest" description="Disordered" evidence="1">
    <location>
        <begin position="334"/>
        <end position="360"/>
    </location>
</feature>
<dbReference type="WBParaSite" id="HNAJ_0000146001-mRNA-1">
    <property type="protein sequence ID" value="HNAJ_0000146001-mRNA-1"/>
    <property type="gene ID" value="HNAJ_0000146001"/>
</dbReference>
<dbReference type="AlphaFoldDB" id="A0A0R3T388"/>
<evidence type="ECO:0000313" key="4">
    <source>
        <dbReference type="WBParaSite" id="HNAJ_0000146001-mRNA-1"/>
    </source>
</evidence>
<dbReference type="STRING" id="102285.A0A0R3T388"/>
<sequence length="791" mass="88453">MLDIQYAKYIDSVMENVKPNIEHILQIWSSIGFDEKQIEKRIFILKNELDTHLRSLISEEEKKVTALHMDVEKLEAQVINLSGDLGIKVEPTDSDTSLLNRQKLLSETRERLSETISNRMDRFKALSSENQRICAKLGESPKKFTFETVPSTELLNSMDDEINDLLLRLSLRDDSKCDNSNSRKETNHSECEAARGDASIMSVREALAELHKLYDDCLVVSSIRDNFPKDCPPDKISNTYLEQINLEIVRWKEYHAQFVDAISSYNSWCTSFARLNEIEDLINQGKGTERLEKEATSLREKILPDLEKLLALASRRSNKFKIYGQPPITYVQLPSGSPAKPTVSITTTNRPDMEKEASSLEMPRSIPLPIWGFKRSRSRSSRLRLDPTDTPCHASPIKSESTMLTTPIPKLDKTKVDPKILALWKGNKGDASSTASQNVESSASLKNETTSIPVKNRPSLGKMFGKKKITSSSAERPRTDTKCAMQRRISKSFEEFKIPQSQKSAASSQKSSEQSIFDLWYKKKDTSSTSRCGSPSSVKSEMAPTAYKRPVTRMFGKEKGTASSVDRLQNGIRSAIQRRVSKSSEEFKVPRQRKSSIASSASSQKSINQSILDLWYKKKDTPSASQRGSPTSVKSESASTTSRFKMEANVKGPLRKGRPKFTPETARILSVKGEVSLVDLLLPANNKENDKTLLSEPTSAKKLNTPASSNHTSKNGPVGGCVKNGNVKPTKTKTPCRTTPYARPVPKTPSCRRPLLNRNRNDPDILKRLNEATGPVSVMELLNCTPSKTKP</sequence>
<feature type="compositionally biased region" description="Polar residues" evidence="1">
    <location>
        <begin position="622"/>
        <end position="643"/>
    </location>
</feature>
<reference evidence="4" key="1">
    <citation type="submission" date="2017-02" db="UniProtKB">
        <authorList>
            <consortium name="WormBaseParasite"/>
        </authorList>
    </citation>
    <scope>IDENTIFICATION</scope>
</reference>
<evidence type="ECO:0000313" key="3">
    <source>
        <dbReference type="Proteomes" id="UP000278807"/>
    </source>
</evidence>
<organism evidence="4">
    <name type="scientific">Rodentolepis nana</name>
    <name type="common">Dwarf tapeworm</name>
    <name type="synonym">Hymenolepis nana</name>
    <dbReference type="NCBI Taxonomy" id="102285"/>
    <lineage>
        <taxon>Eukaryota</taxon>
        <taxon>Metazoa</taxon>
        <taxon>Spiralia</taxon>
        <taxon>Lophotrochozoa</taxon>
        <taxon>Platyhelminthes</taxon>
        <taxon>Cestoda</taxon>
        <taxon>Eucestoda</taxon>
        <taxon>Cyclophyllidea</taxon>
        <taxon>Hymenolepididae</taxon>
        <taxon>Rodentolepis</taxon>
    </lineage>
</organism>
<feature type="region of interest" description="Disordered" evidence="1">
    <location>
        <begin position="557"/>
        <end position="602"/>
    </location>
</feature>
<feature type="compositionally biased region" description="Low complexity" evidence="1">
    <location>
        <begin position="500"/>
        <end position="512"/>
    </location>
</feature>
<accession>A0A0R3T388</accession>
<feature type="region of interest" description="Disordered" evidence="1">
    <location>
        <begin position="690"/>
        <end position="764"/>
    </location>
</feature>
<evidence type="ECO:0000256" key="1">
    <source>
        <dbReference type="SAM" id="MobiDB-lite"/>
    </source>
</evidence>
<dbReference type="OrthoDB" id="642895at2759"/>
<feature type="compositionally biased region" description="Polar residues" evidence="1">
    <location>
        <begin position="695"/>
        <end position="715"/>
    </location>
</feature>
<protein>
    <submittedName>
        <fullName evidence="4">Protein regulator of cytokinesis 1</fullName>
    </submittedName>
</protein>
<evidence type="ECO:0000313" key="2">
    <source>
        <dbReference type="EMBL" id="VDN97318.1"/>
    </source>
</evidence>
<dbReference type="Proteomes" id="UP000278807">
    <property type="component" value="Unassembled WGS sequence"/>
</dbReference>
<name>A0A0R3T388_RODNA</name>
<gene>
    <name evidence="2" type="ORF">HNAJ_LOCUS1459</name>
</gene>
<feature type="compositionally biased region" description="Low complexity" evidence="1">
    <location>
        <begin position="527"/>
        <end position="537"/>
    </location>
</feature>
<feature type="region of interest" description="Disordered" evidence="1">
    <location>
        <begin position="427"/>
        <end position="512"/>
    </location>
</feature>
<feature type="compositionally biased region" description="Low complexity" evidence="1">
    <location>
        <begin position="728"/>
        <end position="740"/>
    </location>
</feature>
<keyword evidence="3" id="KW-1185">Reference proteome</keyword>
<proteinExistence type="predicted"/>
<dbReference type="Pfam" id="PF03999">
    <property type="entry name" value="MAP65_ASE1"/>
    <property type="match status" value="1"/>
</dbReference>
<feature type="region of interest" description="Disordered" evidence="1">
    <location>
        <begin position="525"/>
        <end position="545"/>
    </location>
</feature>
<dbReference type="EMBL" id="UZAE01000569">
    <property type="protein sequence ID" value="VDN97318.1"/>
    <property type="molecule type" value="Genomic_DNA"/>
</dbReference>
<reference evidence="2 3" key="2">
    <citation type="submission" date="2018-11" db="EMBL/GenBank/DDBJ databases">
        <authorList>
            <consortium name="Pathogen Informatics"/>
        </authorList>
    </citation>
    <scope>NUCLEOTIDE SEQUENCE [LARGE SCALE GENOMIC DNA]</scope>
</reference>